<sequence length="423" mass="45719">MEATAGAGQTHKRVRTSDSEEEAPIPSPQTYRAVVLGTQALATSDTDWPEDEVIATDEGDITVSDDSGGGITLSASFKHKLDAQWKHAVLLSKCLASLWHPHGPMRVVDLDFDYYLVRFKKEEDCMAALTQRPWVIFGHVLSAQPWQPTFRPLHGMVTHAVVWVRVLNLPITRYHPHILTAVGNLVAHIIRIDVMMMLKLRGKYARLAVDVDLASPLHRNVELDGETLLLEYEGLPQLCFAFGRIGHVESAYPHASPPPPVSGSSAGIASMPEATAPSPGAPVMTPSSPGYGEWTQVTRKGPCNSQARRGANGRDQSRPHQGGSRFDVLARQENIDALNASKSVGPPAPQPVGTWIFSPNTTRGSTSRQVAPPLVFKTPGLKNPVKLVPKGPSAATTRRPKGAGYQAPVPAMACETTLAHLPL</sequence>
<feature type="region of interest" description="Disordered" evidence="1">
    <location>
        <begin position="386"/>
        <end position="405"/>
    </location>
</feature>
<accession>A0AAV8SEE4</accession>
<organism evidence="3 4">
    <name type="scientific">Erythroxylum novogranatense</name>
    <dbReference type="NCBI Taxonomy" id="1862640"/>
    <lineage>
        <taxon>Eukaryota</taxon>
        <taxon>Viridiplantae</taxon>
        <taxon>Streptophyta</taxon>
        <taxon>Embryophyta</taxon>
        <taxon>Tracheophyta</taxon>
        <taxon>Spermatophyta</taxon>
        <taxon>Magnoliopsida</taxon>
        <taxon>eudicotyledons</taxon>
        <taxon>Gunneridae</taxon>
        <taxon>Pentapetalae</taxon>
        <taxon>rosids</taxon>
        <taxon>fabids</taxon>
        <taxon>Malpighiales</taxon>
        <taxon>Erythroxylaceae</taxon>
        <taxon>Erythroxylum</taxon>
    </lineage>
</organism>
<reference evidence="3 4" key="1">
    <citation type="submission" date="2021-09" db="EMBL/GenBank/DDBJ databases">
        <title>Genomic insights and catalytic innovation underlie evolution of tropane alkaloids biosynthesis.</title>
        <authorList>
            <person name="Wang Y.-J."/>
            <person name="Tian T."/>
            <person name="Huang J.-P."/>
            <person name="Huang S.-X."/>
        </authorList>
    </citation>
    <scope>NUCLEOTIDE SEQUENCE [LARGE SCALE GENOMIC DNA]</scope>
    <source>
        <strain evidence="3">KIB-2018</strain>
        <tissue evidence="3">Leaf</tissue>
    </source>
</reference>
<dbReference type="InterPro" id="IPR040256">
    <property type="entry name" value="At4g02000-like"/>
</dbReference>
<feature type="compositionally biased region" description="Polar residues" evidence="1">
    <location>
        <begin position="296"/>
        <end position="307"/>
    </location>
</feature>
<evidence type="ECO:0000313" key="3">
    <source>
        <dbReference type="EMBL" id="KAJ8750606.1"/>
    </source>
</evidence>
<name>A0AAV8SEE4_9ROSI</name>
<gene>
    <name evidence="3" type="ORF">K2173_015780</name>
</gene>
<feature type="region of interest" description="Disordered" evidence="1">
    <location>
        <begin position="254"/>
        <end position="281"/>
    </location>
</feature>
<dbReference type="Pfam" id="PF14111">
    <property type="entry name" value="DUF4283"/>
    <property type="match status" value="1"/>
</dbReference>
<evidence type="ECO:0000313" key="4">
    <source>
        <dbReference type="Proteomes" id="UP001159364"/>
    </source>
</evidence>
<feature type="region of interest" description="Disordered" evidence="1">
    <location>
        <begin position="1"/>
        <end position="29"/>
    </location>
</feature>
<feature type="domain" description="DUF4283" evidence="2">
    <location>
        <begin position="91"/>
        <end position="152"/>
    </location>
</feature>
<evidence type="ECO:0000256" key="1">
    <source>
        <dbReference type="SAM" id="MobiDB-lite"/>
    </source>
</evidence>
<proteinExistence type="predicted"/>
<dbReference type="PANTHER" id="PTHR31286">
    <property type="entry name" value="GLYCINE-RICH CELL WALL STRUCTURAL PROTEIN 1.8-LIKE"/>
    <property type="match status" value="1"/>
</dbReference>
<dbReference type="Proteomes" id="UP001159364">
    <property type="component" value="Linkage Group LG11"/>
</dbReference>
<evidence type="ECO:0000259" key="2">
    <source>
        <dbReference type="Pfam" id="PF14111"/>
    </source>
</evidence>
<feature type="region of interest" description="Disordered" evidence="1">
    <location>
        <begin position="296"/>
        <end position="323"/>
    </location>
</feature>
<comment type="caution">
    <text evidence="3">The sequence shown here is derived from an EMBL/GenBank/DDBJ whole genome shotgun (WGS) entry which is preliminary data.</text>
</comment>
<dbReference type="InterPro" id="IPR025558">
    <property type="entry name" value="DUF4283"/>
</dbReference>
<dbReference type="PANTHER" id="PTHR31286:SF99">
    <property type="entry name" value="DUF4283 DOMAIN-CONTAINING PROTEIN"/>
    <property type="match status" value="1"/>
</dbReference>
<keyword evidence="4" id="KW-1185">Reference proteome</keyword>
<protein>
    <recommendedName>
        <fullName evidence="2">DUF4283 domain-containing protein</fullName>
    </recommendedName>
</protein>
<dbReference type="EMBL" id="JAIWQS010000011">
    <property type="protein sequence ID" value="KAJ8750606.1"/>
    <property type="molecule type" value="Genomic_DNA"/>
</dbReference>
<dbReference type="AlphaFoldDB" id="A0AAV8SEE4"/>